<keyword evidence="3" id="KW-0418">Kinase</keyword>
<evidence type="ECO:0000313" key="4">
    <source>
        <dbReference type="Proteomes" id="UP001596106"/>
    </source>
</evidence>
<dbReference type="Proteomes" id="UP001596106">
    <property type="component" value="Unassembled WGS sequence"/>
</dbReference>
<dbReference type="PANTHER" id="PTHR34220">
    <property type="entry name" value="SENSOR HISTIDINE KINASE YPDA"/>
    <property type="match status" value="1"/>
</dbReference>
<feature type="transmembrane region" description="Helical" evidence="1">
    <location>
        <begin position="75"/>
        <end position="102"/>
    </location>
</feature>
<dbReference type="EMBL" id="JBHSMA010000002">
    <property type="protein sequence ID" value="MFC5409482.1"/>
    <property type="molecule type" value="Genomic_DNA"/>
</dbReference>
<organism evidence="3 4">
    <name type="scientific">Larkinella bovis</name>
    <dbReference type="NCBI Taxonomy" id="683041"/>
    <lineage>
        <taxon>Bacteria</taxon>
        <taxon>Pseudomonadati</taxon>
        <taxon>Bacteroidota</taxon>
        <taxon>Cytophagia</taxon>
        <taxon>Cytophagales</taxon>
        <taxon>Spirosomataceae</taxon>
        <taxon>Larkinella</taxon>
    </lineage>
</organism>
<keyword evidence="1" id="KW-1133">Transmembrane helix</keyword>
<dbReference type="Pfam" id="PF06580">
    <property type="entry name" value="His_kinase"/>
    <property type="match status" value="1"/>
</dbReference>
<dbReference type="InterPro" id="IPR050640">
    <property type="entry name" value="Bact_2-comp_sensor_kinase"/>
</dbReference>
<feature type="domain" description="Signal transduction histidine kinase internal region" evidence="2">
    <location>
        <begin position="164"/>
        <end position="243"/>
    </location>
</feature>
<feature type="transmembrane region" description="Helical" evidence="1">
    <location>
        <begin position="42"/>
        <end position="63"/>
    </location>
</feature>
<feature type="transmembrane region" description="Helical" evidence="1">
    <location>
        <begin position="108"/>
        <end position="128"/>
    </location>
</feature>
<keyword evidence="4" id="KW-1185">Reference proteome</keyword>
<dbReference type="SUPFAM" id="SSF55874">
    <property type="entry name" value="ATPase domain of HSP90 chaperone/DNA topoisomerase II/histidine kinase"/>
    <property type="match status" value="1"/>
</dbReference>
<keyword evidence="1" id="KW-0472">Membrane</keyword>
<reference evidence="4" key="1">
    <citation type="journal article" date="2019" name="Int. J. Syst. Evol. Microbiol.">
        <title>The Global Catalogue of Microorganisms (GCM) 10K type strain sequencing project: providing services to taxonomists for standard genome sequencing and annotation.</title>
        <authorList>
            <consortium name="The Broad Institute Genomics Platform"/>
            <consortium name="The Broad Institute Genome Sequencing Center for Infectious Disease"/>
            <person name="Wu L."/>
            <person name="Ma J."/>
        </authorList>
    </citation>
    <scope>NUCLEOTIDE SEQUENCE [LARGE SCALE GENOMIC DNA]</scope>
    <source>
        <strain evidence="4">CCUG 55250</strain>
    </source>
</reference>
<dbReference type="InterPro" id="IPR010559">
    <property type="entry name" value="Sig_transdc_His_kin_internal"/>
</dbReference>
<dbReference type="RefSeq" id="WP_379843492.1">
    <property type="nucleotide sequence ID" value="NZ_JBHSMA010000002.1"/>
</dbReference>
<dbReference type="InterPro" id="IPR036890">
    <property type="entry name" value="HATPase_C_sf"/>
</dbReference>
<sequence length="384" mass="44676">MEAPFKLLFRYRMAWHSLFWLLLLVYEGLIWGTIDDQYSQRFMISLIELPVKMLATYTTLWLIDQYLIYRQYGYFLLFMVLSAALTGVSQRLVAYFVIYPIYYPEGLAMPLIFLPKILIYTFATYSMVSIPSAVHLMKKWYADQQLTQELRQKTQQLAQGKLEAELKLLKSQIHPHFLFNTLNNLYALTVNGSPKAPEIVFKLSELMSYMLYDSNLPQVPLRKEIQYIENYITLEKIRYGDRLDVSLNLYAPIEGIQIAPLIILPFVENSFKHGVSRQLDGVWVRVDVLVNDNVLVFKIENSKVSNPPVSSTQAHSGIGLENVRKRLDIIYGSRYSLQLFNEEETFLVVLRIELESLPRVQSVPLVRTDWEEGLKINGLKNRLP</sequence>
<keyword evidence="1" id="KW-0812">Transmembrane</keyword>
<dbReference type="Gene3D" id="3.30.565.10">
    <property type="entry name" value="Histidine kinase-like ATPase, C-terminal domain"/>
    <property type="match status" value="1"/>
</dbReference>
<proteinExistence type="predicted"/>
<dbReference type="PANTHER" id="PTHR34220:SF7">
    <property type="entry name" value="SENSOR HISTIDINE KINASE YPDA"/>
    <property type="match status" value="1"/>
</dbReference>
<protein>
    <submittedName>
        <fullName evidence="3">Sensor histidine kinase</fullName>
        <ecNumber evidence="3">2.7.13.3</ecNumber>
    </submittedName>
</protein>
<evidence type="ECO:0000259" key="2">
    <source>
        <dbReference type="Pfam" id="PF06580"/>
    </source>
</evidence>
<accession>A0ABW0IBG4</accession>
<evidence type="ECO:0000313" key="3">
    <source>
        <dbReference type="EMBL" id="MFC5409482.1"/>
    </source>
</evidence>
<name>A0ABW0IBG4_9BACT</name>
<keyword evidence="3" id="KW-0808">Transferase</keyword>
<dbReference type="EC" id="2.7.13.3" evidence="3"/>
<comment type="caution">
    <text evidence="3">The sequence shown here is derived from an EMBL/GenBank/DDBJ whole genome shotgun (WGS) entry which is preliminary data.</text>
</comment>
<gene>
    <name evidence="3" type="ORF">ACFPMF_09200</name>
</gene>
<dbReference type="GO" id="GO:0004673">
    <property type="term" value="F:protein histidine kinase activity"/>
    <property type="evidence" value="ECO:0007669"/>
    <property type="project" value="UniProtKB-EC"/>
</dbReference>
<evidence type="ECO:0000256" key="1">
    <source>
        <dbReference type="SAM" id="Phobius"/>
    </source>
</evidence>